<evidence type="ECO:0000313" key="3">
    <source>
        <dbReference type="Proteomes" id="UP000749293"/>
    </source>
</evidence>
<feature type="compositionally biased region" description="Low complexity" evidence="1">
    <location>
        <begin position="319"/>
        <end position="330"/>
    </location>
</feature>
<feature type="compositionally biased region" description="Basic and acidic residues" evidence="1">
    <location>
        <begin position="507"/>
        <end position="516"/>
    </location>
</feature>
<feature type="compositionally biased region" description="Polar residues" evidence="1">
    <location>
        <begin position="456"/>
        <end position="466"/>
    </location>
</feature>
<feature type="compositionally biased region" description="Polar residues" evidence="1">
    <location>
        <begin position="286"/>
        <end position="296"/>
    </location>
</feature>
<feature type="region of interest" description="Disordered" evidence="1">
    <location>
        <begin position="871"/>
        <end position="894"/>
    </location>
</feature>
<dbReference type="GeneID" id="55971669"/>
<feature type="compositionally biased region" description="Basic and acidic residues" evidence="1">
    <location>
        <begin position="927"/>
        <end position="939"/>
    </location>
</feature>
<feature type="compositionally biased region" description="Polar residues" evidence="1">
    <location>
        <begin position="677"/>
        <end position="708"/>
    </location>
</feature>
<evidence type="ECO:0000313" key="2">
    <source>
        <dbReference type="EMBL" id="KAF4124775.1"/>
    </source>
</evidence>
<feature type="compositionally biased region" description="Polar residues" evidence="1">
    <location>
        <begin position="59"/>
        <end position="92"/>
    </location>
</feature>
<keyword evidence="3" id="KW-1185">Reference proteome</keyword>
<evidence type="ECO:0000256" key="1">
    <source>
        <dbReference type="SAM" id="MobiDB-lite"/>
    </source>
</evidence>
<dbReference type="Proteomes" id="UP000749293">
    <property type="component" value="Unassembled WGS sequence"/>
</dbReference>
<name>A0A9P5D6H8_9HYPO</name>
<dbReference type="AlphaFoldDB" id="A0A9P5D6H8"/>
<feature type="compositionally biased region" description="Low complexity" evidence="1">
    <location>
        <begin position="357"/>
        <end position="370"/>
    </location>
</feature>
<proteinExistence type="predicted"/>
<organism evidence="2 3">
    <name type="scientific">Geosmithia morbida</name>
    <dbReference type="NCBI Taxonomy" id="1094350"/>
    <lineage>
        <taxon>Eukaryota</taxon>
        <taxon>Fungi</taxon>
        <taxon>Dikarya</taxon>
        <taxon>Ascomycota</taxon>
        <taxon>Pezizomycotina</taxon>
        <taxon>Sordariomycetes</taxon>
        <taxon>Hypocreomycetidae</taxon>
        <taxon>Hypocreales</taxon>
        <taxon>Bionectriaceae</taxon>
        <taxon>Geosmithia</taxon>
    </lineage>
</organism>
<feature type="region of interest" description="Disordered" evidence="1">
    <location>
        <begin position="195"/>
        <end position="265"/>
    </location>
</feature>
<dbReference type="EMBL" id="JAANYQ010000004">
    <property type="protein sequence ID" value="KAF4124775.1"/>
    <property type="molecule type" value="Genomic_DNA"/>
</dbReference>
<feature type="region of interest" description="Disordered" evidence="1">
    <location>
        <begin position="285"/>
        <end position="655"/>
    </location>
</feature>
<feature type="compositionally biased region" description="Polar residues" evidence="1">
    <location>
        <begin position="574"/>
        <end position="584"/>
    </location>
</feature>
<reference evidence="2" key="1">
    <citation type="submission" date="2020-03" db="EMBL/GenBank/DDBJ databases">
        <title>Site-based positive gene gene selection in Geosmithia morbida across the United States reveals a broad range of putative effectors and factors for local host and environmental adapation.</title>
        <authorList>
            <person name="Onufrak A."/>
            <person name="Murdoch R.W."/>
            <person name="Gazis R."/>
            <person name="Huff M."/>
            <person name="Staton M."/>
            <person name="Klingeman W."/>
            <person name="Hadziabdic D."/>
        </authorList>
    </citation>
    <scope>NUCLEOTIDE SEQUENCE</scope>
    <source>
        <strain evidence="2">1262</strain>
    </source>
</reference>
<feature type="compositionally biased region" description="Basic and acidic residues" evidence="1">
    <location>
        <begin position="236"/>
        <end position="245"/>
    </location>
</feature>
<dbReference type="RefSeq" id="XP_035323427.1">
    <property type="nucleotide sequence ID" value="XM_035467415.1"/>
</dbReference>
<accession>A0A9P5D6H8</accession>
<feature type="region of interest" description="Disordered" evidence="1">
    <location>
        <begin position="48"/>
        <end position="103"/>
    </location>
</feature>
<feature type="region of interest" description="Disordered" evidence="1">
    <location>
        <begin position="914"/>
        <end position="949"/>
    </location>
</feature>
<comment type="caution">
    <text evidence="2">The sequence shown here is derived from an EMBL/GenBank/DDBJ whole genome shotgun (WGS) entry which is preliminary data.</text>
</comment>
<sequence length="964" mass="100989">MPHTPVPLSLFPSSASCHYYHTTALPHYHYYLHGDGVAPSAWTSRRNSQRFSRWRRSSHGSTTRMRPNLLPSLNTSTLDAKSPESLTPSPRNTAAPPDDPSLGSIADVYDDFAVEGRSGVMYDYQWPMGVAGAGGAGAGGLAAGDYAVADYVASPVSPTAIPDGPFFPDRDHDSSPLARSQSDLSMYVPTRRRSIVQVPGVATRTEPRWPPSQHGSMTSSMTSRQSFPAAIPDDSSSERNSFESYRRRHLSMPLPPSLDLDAAERAGTPPNIEFRQLGAIKFGSLHITNGTPNSTPGPEDETRTTHGSPLVAGDGGGSSSSAAPTSSPVGKQDSLRGVAKGSAVDATDLKHPRPLSATAAAVAATAAGTTPSGEHRAGGAEIPAPGPHPRKGSSSPDKAQVDLGRSDSGVGSATSSTGSSSDPVPTADSGYGSMLSLKSFFGSRKSTRRSKGAATVQGSEAQQEPSQMERPRLRRRGTSRAPATEHDSQDSSVPAPPPAASPEDDDSAKADSKDDGLWMPRRRNILGSIKAKKTQLSTQSPKLKHSRGSSNPEGAAVKPPSSSPGPSPGADQVRSPSKLTQKISLGSRRRSLPNLKADKAKVDQSVPSMPSNAAEKLQEHNGDGQPTSRRRSFFRASPRTESITTMNTAAGPDANAVAGAGAATSVASYGNTSLLLSIPGQGSASGSNSRGPLSRSVSVISSKPTGQRKSILRRSRTTTVGSCTPRDRSPAGFGEYDGLDVQAASVSNIRRSVGNSAFDQALVAMNRADPDPAVEEALRRGPPRIPGGGNYRPYPRLRTRSSAPDFLETVSEPAEPGSVDCYSQKKPKTPPPLLNPTSLGRSRPSVGGAVCRRRLLRDGIHAHATTDVPGLASELECPAGEGSGPVSGSDERMGTVSPALLVGPARCHSAFAGQATKRCGGGGTSSGERKLGCERRRQPQQEQQQKQEIYSYRWGGTTVSANVS</sequence>
<protein>
    <recommendedName>
        <fullName evidence="4">Proteophosphoglycan ppg4</fullName>
    </recommendedName>
</protein>
<feature type="compositionally biased region" description="Low complexity" evidence="1">
    <location>
        <begin position="406"/>
        <end position="426"/>
    </location>
</feature>
<evidence type="ECO:0008006" key="4">
    <source>
        <dbReference type="Google" id="ProtNLM"/>
    </source>
</evidence>
<feature type="compositionally biased region" description="Polar residues" evidence="1">
    <location>
        <begin position="213"/>
        <end position="226"/>
    </location>
</feature>
<feature type="region of interest" description="Disordered" evidence="1">
    <location>
        <begin position="677"/>
        <end position="736"/>
    </location>
</feature>
<dbReference type="OrthoDB" id="5341904at2759"/>
<feature type="region of interest" description="Disordered" evidence="1">
    <location>
        <begin position="777"/>
        <end position="846"/>
    </location>
</feature>
<gene>
    <name evidence="2" type="ORF">GMORB2_5441</name>
</gene>